<dbReference type="AlphaFoldDB" id="A0A0E9UST1"/>
<name>A0A0E9UST1_ANGAN</name>
<sequence>MLRCCLCLSVCLFSHS</sequence>
<organism evidence="1">
    <name type="scientific">Anguilla anguilla</name>
    <name type="common">European freshwater eel</name>
    <name type="synonym">Muraena anguilla</name>
    <dbReference type="NCBI Taxonomy" id="7936"/>
    <lineage>
        <taxon>Eukaryota</taxon>
        <taxon>Metazoa</taxon>
        <taxon>Chordata</taxon>
        <taxon>Craniata</taxon>
        <taxon>Vertebrata</taxon>
        <taxon>Euteleostomi</taxon>
        <taxon>Actinopterygii</taxon>
        <taxon>Neopterygii</taxon>
        <taxon>Teleostei</taxon>
        <taxon>Anguilliformes</taxon>
        <taxon>Anguillidae</taxon>
        <taxon>Anguilla</taxon>
    </lineage>
</organism>
<protein>
    <submittedName>
        <fullName evidence="1">Uncharacterized protein</fullName>
    </submittedName>
</protein>
<dbReference type="EMBL" id="GBXM01039705">
    <property type="protein sequence ID" value="JAH68872.1"/>
    <property type="molecule type" value="Transcribed_RNA"/>
</dbReference>
<evidence type="ECO:0000313" key="1">
    <source>
        <dbReference type="EMBL" id="JAH68872.1"/>
    </source>
</evidence>
<reference evidence="1" key="1">
    <citation type="submission" date="2014-11" db="EMBL/GenBank/DDBJ databases">
        <authorList>
            <person name="Amaro Gonzalez C."/>
        </authorList>
    </citation>
    <scope>NUCLEOTIDE SEQUENCE</scope>
</reference>
<accession>A0A0E9UST1</accession>
<proteinExistence type="predicted"/>
<reference evidence="1" key="2">
    <citation type="journal article" date="2015" name="Fish Shellfish Immunol.">
        <title>Early steps in the European eel (Anguilla anguilla)-Vibrio vulnificus interaction in the gills: Role of the RtxA13 toxin.</title>
        <authorList>
            <person name="Callol A."/>
            <person name="Pajuelo D."/>
            <person name="Ebbesson L."/>
            <person name="Teles M."/>
            <person name="MacKenzie S."/>
            <person name="Amaro C."/>
        </authorList>
    </citation>
    <scope>NUCLEOTIDE SEQUENCE</scope>
</reference>